<dbReference type="PANTHER" id="PTHR30273">
    <property type="entry name" value="PERIPLASMIC SIGNAL SENSOR AND SIGMA FACTOR ACTIVATOR FECR-RELATED"/>
    <property type="match status" value="1"/>
</dbReference>
<dbReference type="PIRSF" id="PIRSF018266">
    <property type="entry name" value="FecR"/>
    <property type="match status" value="1"/>
</dbReference>
<feature type="domain" description="FecR protein" evidence="2">
    <location>
        <begin position="123"/>
        <end position="213"/>
    </location>
</feature>
<comment type="caution">
    <text evidence="4">The sequence shown here is derived from an EMBL/GenBank/DDBJ whole genome shotgun (WGS) entry which is preliminary data.</text>
</comment>
<evidence type="ECO:0000259" key="2">
    <source>
        <dbReference type="Pfam" id="PF04773"/>
    </source>
</evidence>
<sequence>MSHPDQHIIERLLERHELGICTPEERAILERWYAAFPTEGSVFEDEVERQTTRESMKAGLFAAIGASTEVAADPVPEKRPVRHLYWRAAAAVLVLIAAGGLFYLFSSKPTPVTYTLVTAPAGNSIYHLQLPDGSALWLEPGTRLRYADQFGKQSRDIQMVDGMAYFTVAKGASHPFTVSTPAGIQAKVLGTEFTVKAYEGVPYVAVAVREGVVQVSDSNAVIGTLKADQEIVYQLDAHTATRTDGPVNDWRKGSLTLQNSSFTEVARILQNRYQAKVTFDTAMMAPYRFNLQINEQTSLKDVMEILKALSGITYTLSNGQVAVTGMQQ</sequence>
<name>A0ABR7TWY1_9BACT</name>
<dbReference type="Gene3D" id="3.55.50.30">
    <property type="match status" value="1"/>
</dbReference>
<evidence type="ECO:0000256" key="1">
    <source>
        <dbReference type="SAM" id="Phobius"/>
    </source>
</evidence>
<dbReference type="EMBL" id="JACVFC010000007">
    <property type="protein sequence ID" value="MBC9934937.1"/>
    <property type="molecule type" value="Genomic_DNA"/>
</dbReference>
<proteinExistence type="predicted"/>
<accession>A0ABR7TWY1</accession>
<feature type="domain" description="Protein FecR C-terminal" evidence="3">
    <location>
        <begin position="255"/>
        <end position="321"/>
    </location>
</feature>
<dbReference type="Pfam" id="PF16344">
    <property type="entry name" value="FecR_C"/>
    <property type="match status" value="1"/>
</dbReference>
<keyword evidence="1" id="KW-0812">Transmembrane</keyword>
<dbReference type="PANTHER" id="PTHR30273:SF2">
    <property type="entry name" value="PROTEIN FECR"/>
    <property type="match status" value="1"/>
</dbReference>
<dbReference type="Pfam" id="PF04773">
    <property type="entry name" value="FecR"/>
    <property type="match status" value="1"/>
</dbReference>
<dbReference type="InterPro" id="IPR006860">
    <property type="entry name" value="FecR"/>
</dbReference>
<keyword evidence="1" id="KW-0472">Membrane</keyword>
<keyword evidence="1" id="KW-1133">Transmembrane helix</keyword>
<dbReference type="InterPro" id="IPR012373">
    <property type="entry name" value="Ferrdict_sens_TM"/>
</dbReference>
<reference evidence="4 5" key="1">
    <citation type="submission" date="2020-09" db="EMBL/GenBank/DDBJ databases">
        <title>Genome sequences of type strains of Chitinophaga qingshengii and Chitinophaga varians.</title>
        <authorList>
            <person name="Kittiwongwattana C."/>
        </authorList>
    </citation>
    <scope>NUCLEOTIDE SEQUENCE [LARGE SCALE GENOMIC DNA]</scope>
    <source>
        <strain evidence="4 5">JCM 30026</strain>
    </source>
</reference>
<keyword evidence="5" id="KW-1185">Reference proteome</keyword>
<dbReference type="RefSeq" id="WP_188092032.1">
    <property type="nucleotide sequence ID" value="NZ_JACVFC010000007.1"/>
</dbReference>
<protein>
    <submittedName>
        <fullName evidence="4">FecR domain-containing protein</fullName>
    </submittedName>
</protein>
<evidence type="ECO:0000313" key="4">
    <source>
        <dbReference type="EMBL" id="MBC9934937.1"/>
    </source>
</evidence>
<feature type="transmembrane region" description="Helical" evidence="1">
    <location>
        <begin position="84"/>
        <end position="105"/>
    </location>
</feature>
<dbReference type="Gene3D" id="2.60.120.1440">
    <property type="match status" value="1"/>
</dbReference>
<gene>
    <name evidence="4" type="ORF">ICL07_31455</name>
</gene>
<evidence type="ECO:0000313" key="5">
    <source>
        <dbReference type="Proteomes" id="UP000659124"/>
    </source>
</evidence>
<dbReference type="Proteomes" id="UP000659124">
    <property type="component" value="Unassembled WGS sequence"/>
</dbReference>
<dbReference type="InterPro" id="IPR032508">
    <property type="entry name" value="FecR_C"/>
</dbReference>
<evidence type="ECO:0000259" key="3">
    <source>
        <dbReference type="Pfam" id="PF16344"/>
    </source>
</evidence>
<organism evidence="4 5">
    <name type="scientific">Chitinophaga qingshengii</name>
    <dbReference type="NCBI Taxonomy" id="1569794"/>
    <lineage>
        <taxon>Bacteria</taxon>
        <taxon>Pseudomonadati</taxon>
        <taxon>Bacteroidota</taxon>
        <taxon>Chitinophagia</taxon>
        <taxon>Chitinophagales</taxon>
        <taxon>Chitinophagaceae</taxon>
        <taxon>Chitinophaga</taxon>
    </lineage>
</organism>